<keyword evidence="2" id="KW-1185">Reference proteome</keyword>
<reference evidence="2" key="1">
    <citation type="submission" date="2016-06" db="EMBL/GenBank/DDBJ databases">
        <title>Parallel loss of symbiosis genes in relatives of nitrogen-fixing non-legume Parasponia.</title>
        <authorList>
            <person name="Van Velzen R."/>
            <person name="Holmer R."/>
            <person name="Bu F."/>
            <person name="Rutten L."/>
            <person name="Van Zeijl A."/>
            <person name="Liu W."/>
            <person name="Santuari L."/>
            <person name="Cao Q."/>
            <person name="Sharma T."/>
            <person name="Shen D."/>
            <person name="Roswanjaya Y."/>
            <person name="Wardhani T."/>
            <person name="Kalhor M.S."/>
            <person name="Jansen J."/>
            <person name="Van den Hoogen J."/>
            <person name="Gungor B."/>
            <person name="Hartog M."/>
            <person name="Hontelez J."/>
            <person name="Verver J."/>
            <person name="Yang W.-C."/>
            <person name="Schijlen E."/>
            <person name="Repin R."/>
            <person name="Schilthuizen M."/>
            <person name="Schranz E."/>
            <person name="Heidstra R."/>
            <person name="Miyata K."/>
            <person name="Fedorova E."/>
            <person name="Kohlen W."/>
            <person name="Bisseling T."/>
            <person name="Smit S."/>
            <person name="Geurts R."/>
        </authorList>
    </citation>
    <scope>NUCLEOTIDE SEQUENCE [LARGE SCALE GENOMIC DNA]</scope>
    <source>
        <strain evidence="2">cv. WU1-14</strain>
    </source>
</reference>
<dbReference type="Proteomes" id="UP000237105">
    <property type="component" value="Unassembled WGS sequence"/>
</dbReference>
<evidence type="ECO:0000313" key="2">
    <source>
        <dbReference type="Proteomes" id="UP000237105"/>
    </source>
</evidence>
<dbReference type="AlphaFoldDB" id="A0A2P5BQZ4"/>
<gene>
    <name evidence="1" type="ORF">PanWU01x14_217900</name>
</gene>
<proteinExistence type="predicted"/>
<dbReference type="InterPro" id="IPR021109">
    <property type="entry name" value="Peptidase_aspartic_dom_sf"/>
</dbReference>
<sequence>MLVKVDKLFFPADFIVLDMEEDENLPIILGRPFLTTRRMVIDVYKGELIMRVEDQVISSNIFKEVDSLSNIDDYYRVYLVKENIEDNSLKEALLIIYKAFIVHPVDIKAKKAQGNINVMETPQHSSNSNFLIKVMEPSLSSPINHKPYKKEIRKWGTKKKRYGDYHFEPRPKDALGTSRLKLFSSKRKSR</sequence>
<dbReference type="PANTHER" id="PTHR33067:SF9">
    <property type="entry name" value="RNA-DIRECTED DNA POLYMERASE"/>
    <property type="match status" value="1"/>
</dbReference>
<protein>
    <submittedName>
        <fullName evidence="1">Uncharacterized protein</fullName>
    </submittedName>
</protein>
<dbReference type="EMBL" id="JXTB01000236">
    <property type="protein sequence ID" value="PON51229.1"/>
    <property type="molecule type" value="Genomic_DNA"/>
</dbReference>
<organism evidence="1 2">
    <name type="scientific">Parasponia andersonii</name>
    <name type="common">Sponia andersonii</name>
    <dbReference type="NCBI Taxonomy" id="3476"/>
    <lineage>
        <taxon>Eukaryota</taxon>
        <taxon>Viridiplantae</taxon>
        <taxon>Streptophyta</taxon>
        <taxon>Embryophyta</taxon>
        <taxon>Tracheophyta</taxon>
        <taxon>Spermatophyta</taxon>
        <taxon>Magnoliopsida</taxon>
        <taxon>eudicotyledons</taxon>
        <taxon>Gunneridae</taxon>
        <taxon>Pentapetalae</taxon>
        <taxon>rosids</taxon>
        <taxon>fabids</taxon>
        <taxon>Rosales</taxon>
        <taxon>Cannabaceae</taxon>
        <taxon>Parasponia</taxon>
    </lineage>
</organism>
<dbReference type="OrthoDB" id="1166370at2759"/>
<accession>A0A2P5BQZ4</accession>
<evidence type="ECO:0000313" key="1">
    <source>
        <dbReference type="EMBL" id="PON51229.1"/>
    </source>
</evidence>
<dbReference type="PANTHER" id="PTHR33067">
    <property type="entry name" value="RNA-DIRECTED DNA POLYMERASE-RELATED"/>
    <property type="match status" value="1"/>
</dbReference>
<dbReference type="Gene3D" id="2.40.70.10">
    <property type="entry name" value="Acid Proteases"/>
    <property type="match status" value="1"/>
</dbReference>
<comment type="caution">
    <text evidence="1">The sequence shown here is derived from an EMBL/GenBank/DDBJ whole genome shotgun (WGS) entry which is preliminary data.</text>
</comment>
<name>A0A2P5BQZ4_PARAD</name>